<feature type="transmembrane region" description="Helical" evidence="1">
    <location>
        <begin position="35"/>
        <end position="56"/>
    </location>
</feature>
<evidence type="ECO:0000256" key="1">
    <source>
        <dbReference type="SAM" id="Phobius"/>
    </source>
</evidence>
<dbReference type="Proteomes" id="UP000045991">
    <property type="component" value="Unassembled WGS sequence"/>
</dbReference>
<dbReference type="Proteomes" id="UP000187708">
    <property type="component" value="Unassembled WGS sequence"/>
</dbReference>
<dbReference type="Proteomes" id="UP000251393">
    <property type="component" value="Unassembled WGS sequence"/>
</dbReference>
<evidence type="ECO:0000313" key="4">
    <source>
        <dbReference type="EMBL" id="SJC96477.1"/>
    </source>
</evidence>
<organism evidence="3 8">
    <name type="scientific">Shigella sonnei</name>
    <dbReference type="NCBI Taxonomy" id="624"/>
    <lineage>
        <taxon>Bacteria</taxon>
        <taxon>Pseudomonadati</taxon>
        <taxon>Pseudomonadota</taxon>
        <taxon>Gammaproteobacteria</taxon>
        <taxon>Enterobacterales</taxon>
        <taxon>Enterobacteriaceae</taxon>
        <taxon>Shigella</taxon>
    </lineage>
</organism>
<dbReference type="AlphaFoldDB" id="A0A0H9HG12"/>
<keyword evidence="1" id="KW-1133">Transmembrane helix</keyword>
<name>A0A0H9HG12_SHISO</name>
<gene>
    <name evidence="2" type="ORF">ERS428554_00139</name>
    <name evidence="5" type="ORF">SAMEA1569760_00908</name>
    <name evidence="3" type="ORF">SAMEA2054241_00456</name>
    <name evidence="4" type="ORF">SAMEA3356023_00686</name>
    <name evidence="6" type="ORF">SAMEA3710766_00960</name>
</gene>
<reference evidence="8 9" key="1">
    <citation type="submission" date="2017-01" db="EMBL/GenBank/DDBJ databases">
        <authorList>
            <consortium name="Pathogen Informatics"/>
        </authorList>
    </citation>
    <scope>NUCLEOTIDE SEQUENCE [LARGE SCALE GENOMIC DNA]</scope>
    <source>
        <strain evidence="2 7">20352044</strain>
        <strain evidence="3 8">2090STDY5461769</strain>
        <strain evidence="4 9">3626STDY6095480</strain>
        <strain evidence="10">sh1405</strain>
        <strain evidence="5">Sh1405</strain>
    </source>
</reference>
<evidence type="ECO:0000313" key="10">
    <source>
        <dbReference type="Proteomes" id="UP000188006"/>
    </source>
</evidence>
<evidence type="ECO:0000313" key="9">
    <source>
        <dbReference type="Proteomes" id="UP000187717"/>
    </source>
</evidence>
<comment type="caution">
    <text evidence="3">The sequence shown here is derived from an EMBL/GenBank/DDBJ whole genome shotgun (WGS) entry which is preliminary data.</text>
</comment>
<proteinExistence type="predicted"/>
<dbReference type="Proteomes" id="UP000188006">
    <property type="component" value="Unassembled WGS sequence"/>
</dbReference>
<evidence type="ECO:0000313" key="5">
    <source>
        <dbReference type="EMBL" id="SJG80070.1"/>
    </source>
</evidence>
<dbReference type="EMBL" id="FTSV01000008">
    <property type="protein sequence ID" value="SIW78653.1"/>
    <property type="molecule type" value="Genomic_DNA"/>
</dbReference>
<evidence type="ECO:0000313" key="6">
    <source>
        <dbReference type="EMBL" id="SRR18034.1"/>
    </source>
</evidence>
<evidence type="ECO:0000313" key="7">
    <source>
        <dbReference type="Proteomes" id="UP000045991"/>
    </source>
</evidence>
<sequence length="67" mass="7381">MPGCEKQPGIIVNSLLPDVAKTPYPAYKRTKIQHVAIDFVGLMSVAHQAILLYFALAVSSPTRPIFR</sequence>
<evidence type="ECO:0000313" key="11">
    <source>
        <dbReference type="Proteomes" id="UP000251393"/>
    </source>
</evidence>
<dbReference type="EMBL" id="FTXV01000011">
    <property type="protein sequence ID" value="SJC96477.1"/>
    <property type="molecule type" value="Genomic_DNA"/>
</dbReference>
<dbReference type="EMBL" id="UDYI01000015">
    <property type="protein sequence ID" value="SRR18034.1"/>
    <property type="molecule type" value="Genomic_DNA"/>
</dbReference>
<evidence type="ECO:0000313" key="8">
    <source>
        <dbReference type="Proteomes" id="UP000187708"/>
    </source>
</evidence>
<dbReference type="Proteomes" id="UP000187717">
    <property type="component" value="Unassembled WGS sequence"/>
</dbReference>
<dbReference type="EMBL" id="FUBI01000015">
    <property type="protein sequence ID" value="SJG80070.1"/>
    <property type="molecule type" value="Genomic_DNA"/>
</dbReference>
<evidence type="ECO:0000313" key="3">
    <source>
        <dbReference type="EMBL" id="SIW78653.1"/>
    </source>
</evidence>
<reference evidence="6 11" key="2">
    <citation type="submission" date="2018-06" db="EMBL/GenBank/DDBJ databases">
        <authorList>
            <consortium name="Pathogen Informatics"/>
            <person name="Doyle S."/>
        </authorList>
    </citation>
    <scope>NUCLEOTIDE SEQUENCE [LARGE SCALE GENOMIC DNA]</scope>
    <source>
        <strain evidence="6 11">4028STDY6275292</strain>
    </source>
</reference>
<accession>A0A0H9HG12</accession>
<keyword evidence="1" id="KW-0812">Transmembrane</keyword>
<dbReference type="EMBL" id="CWXZ01000002">
    <property type="protein sequence ID" value="CSK12542.1"/>
    <property type="molecule type" value="Genomic_DNA"/>
</dbReference>
<evidence type="ECO:0000313" key="2">
    <source>
        <dbReference type="EMBL" id="CSK12542.1"/>
    </source>
</evidence>
<keyword evidence="1" id="KW-0472">Membrane</keyword>
<protein>
    <submittedName>
        <fullName evidence="3">Uncharacterized protein</fullName>
    </submittedName>
</protein>